<dbReference type="RefSeq" id="WP_146299395.1">
    <property type="nucleotide sequence ID" value="NZ_CP042301.2"/>
</dbReference>
<dbReference type="PROSITE" id="PS50405">
    <property type="entry name" value="GST_CTER"/>
    <property type="match status" value="1"/>
</dbReference>
<dbReference type="InterPro" id="IPR004045">
    <property type="entry name" value="Glutathione_S-Trfase_N"/>
</dbReference>
<evidence type="ECO:0000313" key="4">
    <source>
        <dbReference type="Proteomes" id="UP000321389"/>
    </source>
</evidence>
<dbReference type="Proteomes" id="UP000321389">
    <property type="component" value="Chromosome"/>
</dbReference>
<dbReference type="InterPro" id="IPR040079">
    <property type="entry name" value="Glutathione_S-Trfase"/>
</dbReference>
<dbReference type="Pfam" id="PF13409">
    <property type="entry name" value="GST_N_2"/>
    <property type="match status" value="1"/>
</dbReference>
<evidence type="ECO:0000259" key="1">
    <source>
        <dbReference type="PROSITE" id="PS50404"/>
    </source>
</evidence>
<reference evidence="3" key="1">
    <citation type="submission" date="2020-04" db="EMBL/GenBank/DDBJ databases">
        <title>Nitratireductor sp. nov. isolated from mangrove soil.</title>
        <authorList>
            <person name="Ye Y."/>
        </authorList>
    </citation>
    <scope>NUCLEOTIDE SEQUENCE</scope>
    <source>
        <strain evidence="3">SY7</strain>
    </source>
</reference>
<gene>
    <name evidence="3" type="ORF">FQ775_10325</name>
</gene>
<keyword evidence="4" id="KW-1185">Reference proteome</keyword>
<dbReference type="OrthoDB" id="7583243at2"/>
<dbReference type="InterPro" id="IPR036249">
    <property type="entry name" value="Thioredoxin-like_sf"/>
</dbReference>
<dbReference type="CDD" id="cd03057">
    <property type="entry name" value="GST_N_Beta"/>
    <property type="match status" value="1"/>
</dbReference>
<feature type="domain" description="GST N-terminal" evidence="1">
    <location>
        <begin position="1"/>
        <end position="82"/>
    </location>
</feature>
<dbReference type="PANTHER" id="PTHR44051">
    <property type="entry name" value="GLUTATHIONE S-TRANSFERASE-RELATED"/>
    <property type="match status" value="1"/>
</dbReference>
<dbReference type="InterPro" id="IPR036282">
    <property type="entry name" value="Glutathione-S-Trfase_C_sf"/>
</dbReference>
<dbReference type="GO" id="GO:0016740">
    <property type="term" value="F:transferase activity"/>
    <property type="evidence" value="ECO:0007669"/>
    <property type="project" value="UniProtKB-KW"/>
</dbReference>
<dbReference type="SUPFAM" id="SSF52833">
    <property type="entry name" value="Thioredoxin-like"/>
    <property type="match status" value="1"/>
</dbReference>
<dbReference type="Gene3D" id="1.20.1050.10">
    <property type="match status" value="1"/>
</dbReference>
<dbReference type="PANTHER" id="PTHR44051:SF8">
    <property type="entry name" value="GLUTATHIONE S-TRANSFERASE GSTA"/>
    <property type="match status" value="1"/>
</dbReference>
<sequence length="202" mass="22452">MKLYYFADGCSLATHIALREAGIVPDLFKVDVATREIENGGGPFAAVNPKGYVPTLIFDDGSMLTENVALLDWAARQAPASSPRNDMERTRLIEALSFISTEIHKQYMALFFLPGDDAKPMLAERIVGRFHYLADRLEGDYLLGDRFTTADAFLYVMLRWAKMSNLEVPAVFKAYVARIENRDSVRAALDAEGIKPAARKAA</sequence>
<proteinExistence type="predicted"/>
<dbReference type="CDD" id="cd03188">
    <property type="entry name" value="GST_C_Beta"/>
    <property type="match status" value="1"/>
</dbReference>
<dbReference type="InterPro" id="IPR010987">
    <property type="entry name" value="Glutathione-S-Trfase_C-like"/>
</dbReference>
<accession>A0A5B8KYT6</accession>
<dbReference type="PROSITE" id="PS50404">
    <property type="entry name" value="GST_NTER"/>
    <property type="match status" value="1"/>
</dbReference>
<dbReference type="AlphaFoldDB" id="A0A5B8KYT6"/>
<dbReference type="EMBL" id="CP042301">
    <property type="protein sequence ID" value="QDZ00749.1"/>
    <property type="molecule type" value="Genomic_DNA"/>
</dbReference>
<organism evidence="3 4">
    <name type="scientific">Nitratireductor mangrovi</name>
    <dbReference type="NCBI Taxonomy" id="2599600"/>
    <lineage>
        <taxon>Bacteria</taxon>
        <taxon>Pseudomonadati</taxon>
        <taxon>Pseudomonadota</taxon>
        <taxon>Alphaproteobacteria</taxon>
        <taxon>Hyphomicrobiales</taxon>
        <taxon>Phyllobacteriaceae</taxon>
        <taxon>Nitratireductor</taxon>
    </lineage>
</organism>
<evidence type="ECO:0000259" key="2">
    <source>
        <dbReference type="PROSITE" id="PS50405"/>
    </source>
</evidence>
<dbReference type="Pfam" id="PF13410">
    <property type="entry name" value="GST_C_2"/>
    <property type="match status" value="1"/>
</dbReference>
<dbReference type="SFLD" id="SFLDS00019">
    <property type="entry name" value="Glutathione_Transferase_(cytos"/>
    <property type="match status" value="1"/>
</dbReference>
<dbReference type="KEGG" id="niy:FQ775_10325"/>
<dbReference type="Gene3D" id="3.40.30.10">
    <property type="entry name" value="Glutaredoxin"/>
    <property type="match status" value="1"/>
</dbReference>
<dbReference type="SUPFAM" id="SSF47616">
    <property type="entry name" value="GST C-terminal domain-like"/>
    <property type="match status" value="1"/>
</dbReference>
<feature type="domain" description="GST C-terminal" evidence="2">
    <location>
        <begin position="85"/>
        <end position="202"/>
    </location>
</feature>
<protein>
    <submittedName>
        <fullName evidence="3">Glutathione S-transferase</fullName>
    </submittedName>
</protein>
<evidence type="ECO:0000313" key="3">
    <source>
        <dbReference type="EMBL" id="QDZ00749.1"/>
    </source>
</evidence>
<name>A0A5B8KYT6_9HYPH</name>